<protein>
    <submittedName>
        <fullName evidence="3">Uncharacterized protein</fullName>
    </submittedName>
</protein>
<keyword evidence="2" id="KW-0812">Transmembrane</keyword>
<comment type="caution">
    <text evidence="3">The sequence shown here is derived from an EMBL/GenBank/DDBJ whole genome shotgun (WGS) entry which is preliminary data.</text>
</comment>
<feature type="compositionally biased region" description="Low complexity" evidence="1">
    <location>
        <begin position="210"/>
        <end position="229"/>
    </location>
</feature>
<reference evidence="3 4" key="1">
    <citation type="submission" date="2018-10" db="EMBL/GenBank/DDBJ databases">
        <title>Fifty Aureobasidium pullulans genomes reveal a recombining polyextremotolerant generalist.</title>
        <authorList>
            <person name="Gostincar C."/>
            <person name="Turk M."/>
            <person name="Zajc J."/>
            <person name="Gunde-Cimerman N."/>
        </authorList>
    </citation>
    <scope>NUCLEOTIDE SEQUENCE [LARGE SCALE GENOMIC DNA]</scope>
    <source>
        <strain evidence="3 4">EXF-11900</strain>
    </source>
</reference>
<evidence type="ECO:0000313" key="4">
    <source>
        <dbReference type="Proteomes" id="UP000304951"/>
    </source>
</evidence>
<keyword evidence="2" id="KW-0472">Membrane</keyword>
<dbReference type="Proteomes" id="UP000304951">
    <property type="component" value="Unassembled WGS sequence"/>
</dbReference>
<feature type="compositionally biased region" description="Polar residues" evidence="1">
    <location>
        <begin position="340"/>
        <end position="352"/>
    </location>
</feature>
<evidence type="ECO:0000256" key="2">
    <source>
        <dbReference type="SAM" id="Phobius"/>
    </source>
</evidence>
<accession>A0A4S8S8C9</accession>
<dbReference type="EMBL" id="QZAF01000514">
    <property type="protein sequence ID" value="THV66522.1"/>
    <property type="molecule type" value="Genomic_DNA"/>
</dbReference>
<sequence length="645" mass="67522">MLPITSGNKKGIMRFPSFAFAAVAGLWQQPLAPEEETVTSTRHIHITRTVTNAASTIYAVRMGTSTVYMEHLPATLITKSVPWQALQTGHLELRSEGESTSTMHIKVTQTVAQFQATVFASKVGTSVSTITNVPQSLMDEAAEDATELSSSQLAAAISFAKSEALAHSTVAVLASTTSSTVELSSASASTTQPEVAPSPNYTNSSHSPTSVEVSVAKPSPSSSSTGTSTILPIGLELRSNAGVATNTQLTSTEAPATVVAVIYGSSTSIMTSVPSTLLAAIVSSQATSISQTSISRTTVDADDSTQATEAIAPVDTNAAQVKSTQTALIQASTYSDQAAATSSEVGPSSTTAKGLFSSSSKTSSTTSTTSSAFVTSNKVYTIPITTSKTSSPSSHTTSVSSVVETSAAASFPSAYGSQSSVSAAADVAADNAAGASGGDSGSFKLSKGGFAAIISVVSIGVGLGSKIPPPLSLFSASPLTTTTVTFLVLFVVAKRRQWNVRKSIARASRRLTGRFSSHPNKTALKSEKEPTLPIIEPRQPLGPRPAPSSRRAQQGFANIDATLHTNYRGVETVGRSASRGPEVWRREMAKERQQQQQQQQRSQSQRKKPELRVDTGVAARGLEEGRVQEQKKRSRGDWRHLFRAL</sequence>
<feature type="region of interest" description="Disordered" evidence="1">
    <location>
        <begin position="587"/>
        <end position="645"/>
    </location>
</feature>
<evidence type="ECO:0000313" key="3">
    <source>
        <dbReference type="EMBL" id="THV66522.1"/>
    </source>
</evidence>
<keyword evidence="2" id="KW-1133">Transmembrane helix</keyword>
<feature type="transmembrane region" description="Helical" evidence="2">
    <location>
        <begin position="473"/>
        <end position="493"/>
    </location>
</feature>
<name>A0A4S8S8C9_AURPU</name>
<proteinExistence type="predicted"/>
<evidence type="ECO:0000256" key="1">
    <source>
        <dbReference type="SAM" id="MobiDB-lite"/>
    </source>
</evidence>
<organism evidence="3 4">
    <name type="scientific">Aureobasidium pullulans</name>
    <name type="common">Black yeast</name>
    <name type="synonym">Pullularia pullulans</name>
    <dbReference type="NCBI Taxonomy" id="5580"/>
    <lineage>
        <taxon>Eukaryota</taxon>
        <taxon>Fungi</taxon>
        <taxon>Dikarya</taxon>
        <taxon>Ascomycota</taxon>
        <taxon>Pezizomycotina</taxon>
        <taxon>Dothideomycetes</taxon>
        <taxon>Dothideomycetidae</taxon>
        <taxon>Dothideales</taxon>
        <taxon>Saccotheciaceae</taxon>
        <taxon>Aureobasidium</taxon>
    </lineage>
</organism>
<feature type="region of interest" description="Disordered" evidence="1">
    <location>
        <begin position="514"/>
        <end position="552"/>
    </location>
</feature>
<feature type="region of interest" description="Disordered" evidence="1">
    <location>
        <begin position="340"/>
        <end position="368"/>
    </location>
</feature>
<dbReference type="AlphaFoldDB" id="A0A4S8S8C9"/>
<gene>
    <name evidence="3" type="ORF">D6D28_08288</name>
</gene>
<feature type="compositionally biased region" description="Low complexity" evidence="1">
    <location>
        <begin position="594"/>
        <end position="603"/>
    </location>
</feature>
<feature type="compositionally biased region" description="Basic and acidic residues" evidence="1">
    <location>
        <begin position="621"/>
        <end position="645"/>
    </location>
</feature>
<feature type="region of interest" description="Disordered" evidence="1">
    <location>
        <begin position="184"/>
        <end position="229"/>
    </location>
</feature>
<feature type="compositionally biased region" description="Polar residues" evidence="1">
    <location>
        <begin position="199"/>
        <end position="209"/>
    </location>
</feature>
<feature type="compositionally biased region" description="Low complexity" evidence="1">
    <location>
        <begin position="357"/>
        <end position="368"/>
    </location>
</feature>